<gene>
    <name evidence="1" type="ORF">BV25DRAFT_1814791</name>
</gene>
<name>A0ACB8SID8_9AGAM</name>
<sequence>MSSASKLFKPITHGGLKLQHRVVMAPLTRLRSNERSEPTLLVKQYYEQRASAPGTLIISEGTIIAPQGGGMKGVPGIYTDRQVAAWRQVVDAVHTKGSFMYLQLTALGAASDPDALAAEGHPYIGAGDLPMQGRTVCPRPLAADEIHEYEGLFAAAARRAVHEAGFDGVELHACHGSLLDQFLQTNKNNRTDEYGGSDANRVRFPLGVLDAVVAAVGARKTGVRLSPWSRAQGMRMPDPIPTYTELVTRMRGAHPDLAYLHVVEPRIQGLDTREPEPGEQNDFIRAIWAPGRYIAAGGFTRESGMRAADETGDLIAYGRHFLANPDLVQRLKENEPLNQGDRDTYYASGAGGYTDYPFLST</sequence>
<comment type="caution">
    <text evidence="1">The sequence shown here is derived from an EMBL/GenBank/DDBJ whole genome shotgun (WGS) entry which is preliminary data.</text>
</comment>
<evidence type="ECO:0000313" key="1">
    <source>
        <dbReference type="EMBL" id="KAI0055992.1"/>
    </source>
</evidence>
<reference evidence="1" key="2">
    <citation type="journal article" date="2022" name="New Phytol.">
        <title>Evolutionary transition to the ectomycorrhizal habit in the genomes of a hyperdiverse lineage of mushroom-forming fungi.</title>
        <authorList>
            <person name="Looney B."/>
            <person name="Miyauchi S."/>
            <person name="Morin E."/>
            <person name="Drula E."/>
            <person name="Courty P.E."/>
            <person name="Kohler A."/>
            <person name="Kuo A."/>
            <person name="LaButti K."/>
            <person name="Pangilinan J."/>
            <person name="Lipzen A."/>
            <person name="Riley R."/>
            <person name="Andreopoulos W."/>
            <person name="He G."/>
            <person name="Johnson J."/>
            <person name="Nolan M."/>
            <person name="Tritt A."/>
            <person name="Barry K.W."/>
            <person name="Grigoriev I.V."/>
            <person name="Nagy L.G."/>
            <person name="Hibbett D."/>
            <person name="Henrissat B."/>
            <person name="Matheny P.B."/>
            <person name="Labbe J."/>
            <person name="Martin F.M."/>
        </authorList>
    </citation>
    <scope>NUCLEOTIDE SEQUENCE</scope>
    <source>
        <strain evidence="1">HHB10654</strain>
    </source>
</reference>
<evidence type="ECO:0000313" key="2">
    <source>
        <dbReference type="Proteomes" id="UP000814140"/>
    </source>
</evidence>
<accession>A0ACB8SID8</accession>
<proteinExistence type="predicted"/>
<protein>
    <submittedName>
        <fullName evidence="1">FMN-linked oxidoreductase</fullName>
    </submittedName>
</protein>
<dbReference type="Proteomes" id="UP000814140">
    <property type="component" value="Unassembled WGS sequence"/>
</dbReference>
<keyword evidence="2" id="KW-1185">Reference proteome</keyword>
<reference evidence="1" key="1">
    <citation type="submission" date="2021-03" db="EMBL/GenBank/DDBJ databases">
        <authorList>
            <consortium name="DOE Joint Genome Institute"/>
            <person name="Ahrendt S."/>
            <person name="Looney B.P."/>
            <person name="Miyauchi S."/>
            <person name="Morin E."/>
            <person name="Drula E."/>
            <person name="Courty P.E."/>
            <person name="Chicoki N."/>
            <person name="Fauchery L."/>
            <person name="Kohler A."/>
            <person name="Kuo A."/>
            <person name="Labutti K."/>
            <person name="Pangilinan J."/>
            <person name="Lipzen A."/>
            <person name="Riley R."/>
            <person name="Andreopoulos W."/>
            <person name="He G."/>
            <person name="Johnson J."/>
            <person name="Barry K.W."/>
            <person name="Grigoriev I.V."/>
            <person name="Nagy L."/>
            <person name="Hibbett D."/>
            <person name="Henrissat B."/>
            <person name="Matheny P.B."/>
            <person name="Labbe J."/>
            <person name="Martin F."/>
        </authorList>
    </citation>
    <scope>NUCLEOTIDE SEQUENCE</scope>
    <source>
        <strain evidence="1">HHB10654</strain>
    </source>
</reference>
<dbReference type="EMBL" id="MU277273">
    <property type="protein sequence ID" value="KAI0055992.1"/>
    <property type="molecule type" value="Genomic_DNA"/>
</dbReference>
<organism evidence="1 2">
    <name type="scientific">Artomyces pyxidatus</name>
    <dbReference type="NCBI Taxonomy" id="48021"/>
    <lineage>
        <taxon>Eukaryota</taxon>
        <taxon>Fungi</taxon>
        <taxon>Dikarya</taxon>
        <taxon>Basidiomycota</taxon>
        <taxon>Agaricomycotina</taxon>
        <taxon>Agaricomycetes</taxon>
        <taxon>Russulales</taxon>
        <taxon>Auriscalpiaceae</taxon>
        <taxon>Artomyces</taxon>
    </lineage>
</organism>